<name>A0ABS8WC02_9GAMM</name>
<gene>
    <name evidence="1" type="primary">dndE</name>
    <name evidence="1" type="ORF">K6Y31_08840</name>
</gene>
<dbReference type="Proteomes" id="UP001201273">
    <property type="component" value="Unassembled WGS sequence"/>
</dbReference>
<keyword evidence="2" id="KW-1185">Reference proteome</keyword>
<sequence length="116" mass="13326">MNTTLHTIDSIKLSEKQKQQLVRLKSKTGIENWNVLCRWALCMSLAEDSIPPVEEIPSDSNVEMSWKVFAGEYADVYLAVLREAYQKQSTHLEGVHFSDFVKLHLNRGISYLISKK</sequence>
<dbReference type="Gene3D" id="1.10.1220.160">
    <property type="entry name" value="DNA sulphur modification protein DndE"/>
    <property type="match status" value="1"/>
</dbReference>
<dbReference type="InterPro" id="IPR014969">
    <property type="entry name" value="DNA_S_DndE"/>
</dbReference>
<dbReference type="NCBIfam" id="TIGR03184">
    <property type="entry name" value="DNA_S_dndE"/>
    <property type="match status" value="1"/>
</dbReference>
<evidence type="ECO:0000313" key="1">
    <source>
        <dbReference type="EMBL" id="MCE2594920.1"/>
    </source>
</evidence>
<dbReference type="InterPro" id="IPR038472">
    <property type="entry name" value="DndE_sf"/>
</dbReference>
<dbReference type="Pfam" id="PF08870">
    <property type="entry name" value="DndE"/>
    <property type="match status" value="1"/>
</dbReference>
<dbReference type="RefSeq" id="WP_233052430.1">
    <property type="nucleotide sequence ID" value="NZ_JAIMJA010000007.1"/>
</dbReference>
<dbReference type="EMBL" id="JAIMJA010000007">
    <property type="protein sequence ID" value="MCE2594920.1"/>
    <property type="molecule type" value="Genomic_DNA"/>
</dbReference>
<evidence type="ECO:0000313" key="2">
    <source>
        <dbReference type="Proteomes" id="UP001201273"/>
    </source>
</evidence>
<reference evidence="1 2" key="1">
    <citation type="journal article" date="2022" name="Environ. Microbiol. Rep.">
        <title>Eco-phylogenetic analyses reveal divergent evolution of vitamin B12 metabolism in the marine bacterial family 'Psychromonadaceae'.</title>
        <authorList>
            <person name="Jin X."/>
            <person name="Yang Y."/>
            <person name="Cao H."/>
            <person name="Gao B."/>
            <person name="Zhao Z."/>
        </authorList>
    </citation>
    <scope>NUCLEOTIDE SEQUENCE [LARGE SCALE GENOMIC DNA]</scope>
    <source>
        <strain evidence="1 2">MKS20</strain>
    </source>
</reference>
<organism evidence="1 2">
    <name type="scientific">Motilimonas cestriensis</name>
    <dbReference type="NCBI Taxonomy" id="2742685"/>
    <lineage>
        <taxon>Bacteria</taxon>
        <taxon>Pseudomonadati</taxon>
        <taxon>Pseudomonadota</taxon>
        <taxon>Gammaproteobacteria</taxon>
        <taxon>Alteromonadales</taxon>
        <taxon>Alteromonadales genera incertae sedis</taxon>
        <taxon>Motilimonas</taxon>
    </lineage>
</organism>
<proteinExistence type="predicted"/>
<comment type="caution">
    <text evidence="1">The sequence shown here is derived from an EMBL/GenBank/DDBJ whole genome shotgun (WGS) entry which is preliminary data.</text>
</comment>
<accession>A0ABS8WC02</accession>
<protein>
    <submittedName>
        <fullName evidence="1">DNA sulfur modification protein DndE</fullName>
    </submittedName>
</protein>